<keyword evidence="2" id="KW-0805">Transcription regulation</keyword>
<dbReference type="Pfam" id="PF00072">
    <property type="entry name" value="Response_reg"/>
    <property type="match status" value="1"/>
</dbReference>
<dbReference type="EMBL" id="JASDDK010000003">
    <property type="protein sequence ID" value="MDN3493238.1"/>
    <property type="molecule type" value="Genomic_DNA"/>
</dbReference>
<gene>
    <name evidence="9" type="ORF">QMA06_10920</name>
</gene>
<evidence type="ECO:0000256" key="4">
    <source>
        <dbReference type="ARBA" id="ARBA00023163"/>
    </source>
</evidence>
<keyword evidence="1 5" id="KW-0597">Phosphoprotein</keyword>
<dbReference type="Gene3D" id="2.60.120.10">
    <property type="entry name" value="Jelly Rolls"/>
    <property type="match status" value="1"/>
</dbReference>
<dbReference type="SUPFAM" id="SSF46785">
    <property type="entry name" value="Winged helix' DNA-binding domain"/>
    <property type="match status" value="1"/>
</dbReference>
<dbReference type="InterPro" id="IPR018490">
    <property type="entry name" value="cNMP-bd_dom_sf"/>
</dbReference>
<keyword evidence="3" id="KW-0238">DNA-binding</keyword>
<accession>A0ABT7ZWX5</accession>
<dbReference type="Pfam" id="PF13545">
    <property type="entry name" value="HTH_Crp_2"/>
    <property type="match status" value="1"/>
</dbReference>
<dbReference type="InterPro" id="IPR000595">
    <property type="entry name" value="cNMP-bd_dom"/>
</dbReference>
<dbReference type="SMART" id="SM00419">
    <property type="entry name" value="HTH_CRP"/>
    <property type="match status" value="1"/>
</dbReference>
<reference evidence="9 10" key="1">
    <citation type="journal article" date="2023" name="Int. J. Syst. Evol. Microbiol.">
        <title>Winogradskyella bathintestinalis sp. nov., isolated from the intestine of the deep-sea loosejaw dragonfish, Malacosteus niger.</title>
        <authorList>
            <person name="Uniacke-Lowe S."/>
            <person name="Johnson C.N."/>
            <person name="Stanton C."/>
            <person name="Hill C."/>
            <person name="Ross P."/>
        </authorList>
    </citation>
    <scope>NUCLEOTIDE SEQUENCE [LARGE SCALE GENOMIC DNA]</scope>
    <source>
        <strain evidence="9 10">APC 3343</strain>
    </source>
</reference>
<dbReference type="InterPro" id="IPR012318">
    <property type="entry name" value="HTH_CRP"/>
</dbReference>
<dbReference type="SUPFAM" id="SSF51206">
    <property type="entry name" value="cAMP-binding domain-like"/>
    <property type="match status" value="1"/>
</dbReference>
<evidence type="ECO:0000256" key="2">
    <source>
        <dbReference type="ARBA" id="ARBA00023015"/>
    </source>
</evidence>
<dbReference type="Gene3D" id="3.40.50.2300">
    <property type="match status" value="1"/>
</dbReference>
<dbReference type="InterPro" id="IPR011006">
    <property type="entry name" value="CheY-like_superfamily"/>
</dbReference>
<feature type="domain" description="Response regulatory" evidence="7">
    <location>
        <begin position="3"/>
        <end position="119"/>
    </location>
</feature>
<dbReference type="Gene3D" id="1.10.10.10">
    <property type="entry name" value="Winged helix-like DNA-binding domain superfamily/Winged helix DNA-binding domain"/>
    <property type="match status" value="1"/>
</dbReference>
<dbReference type="SUPFAM" id="SSF52172">
    <property type="entry name" value="CheY-like"/>
    <property type="match status" value="1"/>
</dbReference>
<dbReference type="CDD" id="cd00038">
    <property type="entry name" value="CAP_ED"/>
    <property type="match status" value="1"/>
</dbReference>
<name>A0ABT7ZWX5_9FLAO</name>
<dbReference type="PROSITE" id="PS50042">
    <property type="entry name" value="CNMP_BINDING_3"/>
    <property type="match status" value="1"/>
</dbReference>
<dbReference type="PROSITE" id="PS50110">
    <property type="entry name" value="RESPONSE_REGULATORY"/>
    <property type="match status" value="1"/>
</dbReference>
<evidence type="ECO:0000259" key="6">
    <source>
        <dbReference type="PROSITE" id="PS50042"/>
    </source>
</evidence>
<organism evidence="9 10">
    <name type="scientific">Winogradskyella bathintestinalis</name>
    <dbReference type="NCBI Taxonomy" id="3035208"/>
    <lineage>
        <taxon>Bacteria</taxon>
        <taxon>Pseudomonadati</taxon>
        <taxon>Bacteroidota</taxon>
        <taxon>Flavobacteriia</taxon>
        <taxon>Flavobacteriales</taxon>
        <taxon>Flavobacteriaceae</taxon>
        <taxon>Winogradskyella</taxon>
    </lineage>
</organism>
<proteinExistence type="predicted"/>
<dbReference type="InterPro" id="IPR001789">
    <property type="entry name" value="Sig_transdc_resp-reg_receiver"/>
</dbReference>
<evidence type="ECO:0000256" key="5">
    <source>
        <dbReference type="PROSITE-ProRule" id="PRU00169"/>
    </source>
</evidence>
<evidence type="ECO:0000256" key="1">
    <source>
        <dbReference type="ARBA" id="ARBA00022553"/>
    </source>
</evidence>
<dbReference type="Pfam" id="PF00027">
    <property type="entry name" value="cNMP_binding"/>
    <property type="match status" value="1"/>
</dbReference>
<keyword evidence="4" id="KW-0804">Transcription</keyword>
<feature type="domain" description="HTH crp-type" evidence="8">
    <location>
        <begin position="275"/>
        <end position="346"/>
    </location>
</feature>
<keyword evidence="10" id="KW-1185">Reference proteome</keyword>
<dbReference type="PROSITE" id="PS51063">
    <property type="entry name" value="HTH_CRP_2"/>
    <property type="match status" value="1"/>
</dbReference>
<dbReference type="InterPro" id="IPR014710">
    <property type="entry name" value="RmlC-like_jellyroll"/>
</dbReference>
<evidence type="ECO:0000256" key="3">
    <source>
        <dbReference type="ARBA" id="ARBA00023125"/>
    </source>
</evidence>
<protein>
    <submittedName>
        <fullName evidence="9">Response regulator</fullName>
    </submittedName>
</protein>
<dbReference type="InterPro" id="IPR036388">
    <property type="entry name" value="WH-like_DNA-bd_sf"/>
</dbReference>
<dbReference type="Proteomes" id="UP001231197">
    <property type="component" value="Unassembled WGS sequence"/>
</dbReference>
<evidence type="ECO:0000313" key="9">
    <source>
        <dbReference type="EMBL" id="MDN3493238.1"/>
    </source>
</evidence>
<feature type="domain" description="Cyclic nucleotide-binding" evidence="6">
    <location>
        <begin position="167"/>
        <end position="261"/>
    </location>
</feature>
<dbReference type="SMART" id="SM00100">
    <property type="entry name" value="cNMP"/>
    <property type="match status" value="1"/>
</dbReference>
<feature type="modified residue" description="4-aspartylphosphate" evidence="5">
    <location>
        <position position="52"/>
    </location>
</feature>
<comment type="caution">
    <text evidence="9">The sequence shown here is derived from an EMBL/GenBank/DDBJ whole genome shotgun (WGS) entry which is preliminary data.</text>
</comment>
<dbReference type="PANTHER" id="PTHR43547">
    <property type="entry name" value="TWO-COMPONENT HISTIDINE KINASE"/>
    <property type="match status" value="1"/>
</dbReference>
<evidence type="ECO:0000259" key="8">
    <source>
        <dbReference type="PROSITE" id="PS51063"/>
    </source>
</evidence>
<dbReference type="CDD" id="cd17574">
    <property type="entry name" value="REC_OmpR"/>
    <property type="match status" value="1"/>
</dbReference>
<sequence>MKKLLLIEDNLDVRETTADILTLAGYDVQTAENGKIGVEKAKQFLPNIIICDIMMPVLDGYGVLHILGKHTETAHIPFIFLTAKADKTDLRKGMNLGADDYLTKPFEENDLLDAIEIRLKKNDILKKEYSKNISGINAFFDEVSQFTEFKDLSKDRSVQSFSKKMDIFQEGFRANQLYFIESGKVKTYKTSETGKDFITGMYGSGDFIGYMPLLGEDNLYTENATVLEDAKICSIPKDDFTTLIYGNKQVSKTFINMLSNNLLEKETQLVEIAYASVRQRVAKVLVDLYTKEKTPDRKNVELYITRDDLAGLVGAAKETVIRTLSGLKGDNLIEIESKRIILNDVDMLERISQSSYL</sequence>
<evidence type="ECO:0000313" key="10">
    <source>
        <dbReference type="Proteomes" id="UP001231197"/>
    </source>
</evidence>
<dbReference type="SMART" id="SM00448">
    <property type="entry name" value="REC"/>
    <property type="match status" value="1"/>
</dbReference>
<evidence type="ECO:0000259" key="7">
    <source>
        <dbReference type="PROSITE" id="PS50110"/>
    </source>
</evidence>
<dbReference type="PANTHER" id="PTHR43547:SF2">
    <property type="entry name" value="HYBRID SIGNAL TRANSDUCTION HISTIDINE KINASE C"/>
    <property type="match status" value="1"/>
</dbReference>
<dbReference type="InterPro" id="IPR036390">
    <property type="entry name" value="WH_DNA-bd_sf"/>
</dbReference>
<dbReference type="RefSeq" id="WP_290206889.1">
    <property type="nucleotide sequence ID" value="NZ_JASDDK010000003.1"/>
</dbReference>